<dbReference type="InterPro" id="IPR003811">
    <property type="entry name" value="G3P_acylTferase_PlsY"/>
</dbReference>
<dbReference type="KEGG" id="ccha:ELD05_12805"/>
<keyword evidence="2 10" id="KW-0444">Lipid biosynthesis</keyword>
<feature type="transmembrane region" description="Helical" evidence="10">
    <location>
        <begin position="38"/>
        <end position="59"/>
    </location>
</feature>
<evidence type="ECO:0000256" key="3">
    <source>
        <dbReference type="ARBA" id="ARBA00022679"/>
    </source>
</evidence>
<comment type="function">
    <text evidence="10">Catalyzes the transfer of an acyl group from acyl-phosphate (acyl-PO(4)) to glycerol-3-phosphate (G3P) to form lysophosphatidic acid (LPA). This enzyme utilizes acyl-phosphate as fatty acyl donor, but not acyl-CoA or acyl-ACP.</text>
</comment>
<comment type="catalytic activity">
    <reaction evidence="10">
        <text>an acyl phosphate + sn-glycerol 3-phosphate = a 1-acyl-sn-glycero-3-phosphate + phosphate</text>
        <dbReference type="Rhea" id="RHEA:34075"/>
        <dbReference type="ChEBI" id="CHEBI:43474"/>
        <dbReference type="ChEBI" id="CHEBI:57597"/>
        <dbReference type="ChEBI" id="CHEBI:57970"/>
        <dbReference type="ChEBI" id="CHEBI:59918"/>
        <dbReference type="EC" id="2.3.1.275"/>
    </reaction>
</comment>
<keyword evidence="5 10" id="KW-1133">Transmembrane helix</keyword>
<reference evidence="11 12" key="1">
    <citation type="submission" date="2018-12" db="EMBL/GenBank/DDBJ databases">
        <title>Genome sequence from the cellulolytic species, Caldicellulosiruptor changbaiensis.</title>
        <authorList>
            <person name="Blumer-Schuette S.E."/>
            <person name="Mendoza C."/>
        </authorList>
    </citation>
    <scope>NUCLEOTIDE SEQUENCE [LARGE SCALE GENOMIC DNA]</scope>
    <source>
        <strain evidence="11 12">CBS-Z</strain>
    </source>
</reference>
<accession>A0A3T0D8E5</accession>
<sequence length="208" mass="23164">MLAAITLLEFFCGSLMFSYWLGKLVKKDITAVGDGNPGAFNLIQAAGVKIGLLGVFLDFAKGYFPLVYFVEKGYLPKSYIIPAAIAPILGHAFSPFLRFKGGKSIATTFGVWSATTKFRVSFFYAIVLAILFVIAKKLKHGGSTTTEEDAFMVVLGFLIVGAYLYLLDFSVYLLTLWFLNLLVMIYKNKEKLSTFYIAITNKEHELKK</sequence>
<dbReference type="UniPathway" id="UPA00085"/>
<dbReference type="Pfam" id="PF02660">
    <property type="entry name" value="G3P_acyltransf"/>
    <property type="match status" value="1"/>
</dbReference>
<keyword evidence="9 10" id="KW-1208">Phospholipid metabolism</keyword>
<evidence type="ECO:0000256" key="6">
    <source>
        <dbReference type="ARBA" id="ARBA00023098"/>
    </source>
</evidence>
<keyword evidence="3 10" id="KW-0808">Transferase</keyword>
<comment type="subunit">
    <text evidence="10">Probably interacts with PlsX.</text>
</comment>
<dbReference type="PANTHER" id="PTHR30309">
    <property type="entry name" value="INNER MEMBRANE PROTEIN YGIH"/>
    <property type="match status" value="1"/>
</dbReference>
<evidence type="ECO:0000313" key="12">
    <source>
        <dbReference type="Proteomes" id="UP000282930"/>
    </source>
</evidence>
<evidence type="ECO:0000256" key="4">
    <source>
        <dbReference type="ARBA" id="ARBA00022692"/>
    </source>
</evidence>
<evidence type="ECO:0000256" key="10">
    <source>
        <dbReference type="HAMAP-Rule" id="MF_01043"/>
    </source>
</evidence>
<feature type="transmembrane region" description="Helical" evidence="10">
    <location>
        <begin position="120"/>
        <end position="138"/>
    </location>
</feature>
<keyword evidence="7 10" id="KW-0472">Membrane</keyword>
<protein>
    <recommendedName>
        <fullName evidence="10">Glycerol-3-phosphate acyltransferase</fullName>
    </recommendedName>
    <alternativeName>
        <fullName evidence="10">Acyl-PO4 G3P acyltransferase</fullName>
    </alternativeName>
    <alternativeName>
        <fullName evidence="10">Acyl-phosphate--glycerol-3-phosphate acyltransferase</fullName>
    </alternativeName>
    <alternativeName>
        <fullName evidence="10">G3P acyltransferase</fullName>
        <shortName evidence="10">GPAT</shortName>
        <ecNumber evidence="10">2.3.1.275</ecNumber>
    </alternativeName>
    <alternativeName>
        <fullName evidence="10">Lysophosphatidic acid synthase</fullName>
        <shortName evidence="10">LPA synthase</shortName>
    </alternativeName>
</protein>
<dbReference type="EMBL" id="CP034791">
    <property type="protein sequence ID" value="AZT91410.1"/>
    <property type="molecule type" value="Genomic_DNA"/>
</dbReference>
<evidence type="ECO:0000256" key="1">
    <source>
        <dbReference type="ARBA" id="ARBA00022475"/>
    </source>
</evidence>
<evidence type="ECO:0000256" key="8">
    <source>
        <dbReference type="ARBA" id="ARBA00023209"/>
    </source>
</evidence>
<comment type="pathway">
    <text evidence="10">Lipid metabolism; phospholipid metabolism.</text>
</comment>
<evidence type="ECO:0000256" key="2">
    <source>
        <dbReference type="ARBA" id="ARBA00022516"/>
    </source>
</evidence>
<proteinExistence type="inferred from homology"/>
<feature type="transmembrane region" description="Helical" evidence="10">
    <location>
        <begin position="79"/>
        <end position="99"/>
    </location>
</feature>
<keyword evidence="1 10" id="KW-1003">Cell membrane</keyword>
<gene>
    <name evidence="10" type="primary">plsY</name>
    <name evidence="11" type="ORF">ELD05_12805</name>
</gene>
<dbReference type="GO" id="GO:0005886">
    <property type="term" value="C:plasma membrane"/>
    <property type="evidence" value="ECO:0007669"/>
    <property type="project" value="UniProtKB-SubCell"/>
</dbReference>
<evidence type="ECO:0000256" key="7">
    <source>
        <dbReference type="ARBA" id="ARBA00023136"/>
    </source>
</evidence>
<feature type="transmembrane region" description="Helical" evidence="10">
    <location>
        <begin position="6"/>
        <end position="26"/>
    </location>
</feature>
<evidence type="ECO:0000256" key="5">
    <source>
        <dbReference type="ARBA" id="ARBA00022989"/>
    </source>
</evidence>
<keyword evidence="6 10" id="KW-0443">Lipid metabolism</keyword>
<dbReference type="EC" id="2.3.1.275" evidence="10"/>
<keyword evidence="11" id="KW-0012">Acyltransferase</keyword>
<dbReference type="SMART" id="SM01207">
    <property type="entry name" value="G3P_acyltransf"/>
    <property type="match status" value="1"/>
</dbReference>
<comment type="similarity">
    <text evidence="10">Belongs to the PlsY family.</text>
</comment>
<dbReference type="HAMAP" id="MF_01043">
    <property type="entry name" value="PlsY"/>
    <property type="match status" value="1"/>
</dbReference>
<evidence type="ECO:0000256" key="9">
    <source>
        <dbReference type="ARBA" id="ARBA00023264"/>
    </source>
</evidence>
<feature type="transmembrane region" description="Helical" evidence="10">
    <location>
        <begin position="150"/>
        <end position="183"/>
    </location>
</feature>
<dbReference type="GO" id="GO:0043772">
    <property type="term" value="F:acyl-phosphate glycerol-3-phosphate acyltransferase activity"/>
    <property type="evidence" value="ECO:0007669"/>
    <property type="project" value="UniProtKB-UniRule"/>
</dbReference>
<keyword evidence="8 10" id="KW-0594">Phospholipid biosynthesis</keyword>
<dbReference type="RefSeq" id="WP_127352731.1">
    <property type="nucleotide sequence ID" value="NZ_CP034791.1"/>
</dbReference>
<name>A0A3T0D8E5_9FIRM</name>
<dbReference type="AlphaFoldDB" id="A0A3T0D8E5"/>
<dbReference type="GO" id="GO:0008654">
    <property type="term" value="P:phospholipid biosynthetic process"/>
    <property type="evidence" value="ECO:0007669"/>
    <property type="project" value="UniProtKB-UniRule"/>
</dbReference>
<organism evidence="11 12">
    <name type="scientific">Caldicellulosiruptor changbaiensis</name>
    <dbReference type="NCBI Taxonomy" id="1222016"/>
    <lineage>
        <taxon>Bacteria</taxon>
        <taxon>Bacillati</taxon>
        <taxon>Bacillota</taxon>
        <taxon>Bacillota incertae sedis</taxon>
        <taxon>Caldicellulosiruptorales</taxon>
        <taxon>Caldicellulosiruptoraceae</taxon>
        <taxon>Caldicellulosiruptor</taxon>
    </lineage>
</organism>
<comment type="subcellular location">
    <subcellularLocation>
        <location evidence="10">Cell membrane</location>
        <topology evidence="10">Multi-pass membrane protein</topology>
    </subcellularLocation>
</comment>
<dbReference type="PANTHER" id="PTHR30309:SF1">
    <property type="entry name" value="GLYCEROL-3-PHOSPHATE ACYLTRANSFERASE 1"/>
    <property type="match status" value="1"/>
</dbReference>
<evidence type="ECO:0000313" key="11">
    <source>
        <dbReference type="EMBL" id="AZT91410.1"/>
    </source>
</evidence>
<dbReference type="Proteomes" id="UP000282930">
    <property type="component" value="Chromosome"/>
</dbReference>
<keyword evidence="12" id="KW-1185">Reference proteome</keyword>
<keyword evidence="4 10" id="KW-0812">Transmembrane</keyword>